<feature type="region of interest" description="Disordered" evidence="6">
    <location>
        <begin position="291"/>
        <end position="349"/>
    </location>
</feature>
<dbReference type="STRING" id="4232.A0A251U8J6"/>
<accession>A0A251U8J6</accession>
<evidence type="ECO:0000256" key="3">
    <source>
        <dbReference type="ARBA" id="ARBA00012648"/>
    </source>
</evidence>
<feature type="compositionally biased region" description="Low complexity" evidence="6">
    <location>
        <begin position="298"/>
        <end position="331"/>
    </location>
</feature>
<dbReference type="InterPro" id="IPR008906">
    <property type="entry name" value="HATC_C_dom"/>
</dbReference>
<protein>
    <recommendedName>
        <fullName evidence="3">NAD(P)H dehydrogenase (quinone)</fullName>
        <ecNumber evidence="3">1.6.5.2</ecNumber>
    </recommendedName>
</protein>
<sequence length="568" mass="63195">MFASEQWMTSKRDEERKGARANDIVFTPTFWNNVPFTLKIMGPLVRVLRIVDNEKKPAMGYVYEGMERAKTAIAAALGGEDNEDYIVVSGIIDKRWNCQLHHPLHAAGYYLNPEFYCYNVDIESDKEVSLGLHECIDKLERNKDTQDKINVELIHWVNQSGFFSLETAKRQHAEWWKLYGKGTPNLQQLAIRVLSLTCSSSGCERNWSTFEHIHSKKRNRLEHKKLHDLVYVKYNNMLKNRLDVDAAYDPISLTDIDDSNEWLVGKMGEDRVFTDDGDLVWDVVGEASGAGERIHNTRSSQPAALQPSASRASVSRPSASRRSTSRPSSSRRLVDEDSEEEQEEEQVNAAAGKGKAIAVVLFSFGSLNFIVFKYYSMYGHVEKLAEEIKKGGASVDGVEAKLWQVPKTLHEDVLGKMSAPPKSDVPVITPNELSEADGFIFGFPTRFGMMSAQFKAFFDSTGGLWRTQQLAGKPAGIFYSTGSQGGGQETTALTAITQLVHHGMIFLPIGYTFGAGMFEMEKVKGGSPYGAGTYAADGSRQPSELELEQAFHQGKHIAPVAKKLKGVA</sequence>
<dbReference type="InterPro" id="IPR008254">
    <property type="entry name" value="Flavodoxin/NO_synth"/>
</dbReference>
<feature type="compositionally biased region" description="Acidic residues" evidence="6">
    <location>
        <begin position="336"/>
        <end position="346"/>
    </location>
</feature>
<dbReference type="GO" id="GO:0010181">
    <property type="term" value="F:FMN binding"/>
    <property type="evidence" value="ECO:0007669"/>
    <property type="project" value="InterPro"/>
</dbReference>
<dbReference type="SUPFAM" id="SSF53098">
    <property type="entry name" value="Ribonuclease H-like"/>
    <property type="match status" value="1"/>
</dbReference>
<dbReference type="EC" id="1.6.5.2" evidence="3"/>
<dbReference type="GO" id="GO:0003955">
    <property type="term" value="F:NAD(P)H dehydrogenase (quinone) activity"/>
    <property type="evidence" value="ECO:0000318"/>
    <property type="project" value="GO_Central"/>
</dbReference>
<dbReference type="SUPFAM" id="SSF52218">
    <property type="entry name" value="Flavoproteins"/>
    <property type="match status" value="1"/>
</dbReference>
<dbReference type="Pfam" id="PF03358">
    <property type="entry name" value="FMN_red"/>
    <property type="match status" value="1"/>
</dbReference>
<dbReference type="PANTHER" id="PTHR30546:SF47">
    <property type="entry name" value="NAD(P)H DEHYDROGENASE (QUINONE)"/>
    <property type="match status" value="1"/>
</dbReference>
<dbReference type="GO" id="GO:0016020">
    <property type="term" value="C:membrane"/>
    <property type="evidence" value="ECO:0000318"/>
    <property type="project" value="GO_Central"/>
</dbReference>
<dbReference type="InParanoid" id="A0A251U8J6"/>
<dbReference type="AlphaFoldDB" id="A0A251U8J6"/>
<evidence type="ECO:0000313" key="9">
    <source>
        <dbReference type="Proteomes" id="UP000215914"/>
    </source>
</evidence>
<dbReference type="NCBIfam" id="TIGR01755">
    <property type="entry name" value="flav_wrbA"/>
    <property type="match status" value="1"/>
</dbReference>
<comment type="catalytic activity">
    <reaction evidence="5">
        <text>a quinone + NADPH + H(+) = a quinol + NADP(+)</text>
        <dbReference type="Rhea" id="RHEA:46164"/>
        <dbReference type="ChEBI" id="CHEBI:15378"/>
        <dbReference type="ChEBI" id="CHEBI:24646"/>
        <dbReference type="ChEBI" id="CHEBI:57783"/>
        <dbReference type="ChEBI" id="CHEBI:58349"/>
        <dbReference type="ChEBI" id="CHEBI:132124"/>
        <dbReference type="EC" id="1.6.5.2"/>
    </reaction>
</comment>
<dbReference type="InterPro" id="IPR005025">
    <property type="entry name" value="FMN_Rdtase-like_dom"/>
</dbReference>
<dbReference type="OMA" id="NVELIHW"/>
<name>A0A251U8J6_HELAN</name>
<dbReference type="NCBIfam" id="NF002999">
    <property type="entry name" value="PRK03767.1"/>
    <property type="match status" value="1"/>
</dbReference>
<evidence type="ECO:0000313" key="8">
    <source>
        <dbReference type="EMBL" id="OTG19444.1"/>
    </source>
</evidence>
<reference evidence="9" key="1">
    <citation type="journal article" date="2017" name="Nature">
        <title>The sunflower genome provides insights into oil metabolism, flowering and Asterid evolution.</title>
        <authorList>
            <person name="Badouin H."/>
            <person name="Gouzy J."/>
            <person name="Grassa C.J."/>
            <person name="Murat F."/>
            <person name="Staton S.E."/>
            <person name="Cottret L."/>
            <person name="Lelandais-Briere C."/>
            <person name="Owens G.L."/>
            <person name="Carrere S."/>
            <person name="Mayjonade B."/>
            <person name="Legrand L."/>
            <person name="Gill N."/>
            <person name="Kane N.C."/>
            <person name="Bowers J.E."/>
            <person name="Hubner S."/>
            <person name="Bellec A."/>
            <person name="Berard A."/>
            <person name="Berges H."/>
            <person name="Blanchet N."/>
            <person name="Boniface M.C."/>
            <person name="Brunel D."/>
            <person name="Catrice O."/>
            <person name="Chaidir N."/>
            <person name="Claudel C."/>
            <person name="Donnadieu C."/>
            <person name="Faraut T."/>
            <person name="Fievet G."/>
            <person name="Helmstetter N."/>
            <person name="King M."/>
            <person name="Knapp S.J."/>
            <person name="Lai Z."/>
            <person name="Le Paslier M.C."/>
            <person name="Lippi Y."/>
            <person name="Lorenzon L."/>
            <person name="Mandel J.R."/>
            <person name="Marage G."/>
            <person name="Marchand G."/>
            <person name="Marquand E."/>
            <person name="Bret-Mestries E."/>
            <person name="Morien E."/>
            <person name="Nambeesan S."/>
            <person name="Nguyen T."/>
            <person name="Pegot-Espagnet P."/>
            <person name="Pouilly N."/>
            <person name="Raftis F."/>
            <person name="Sallet E."/>
            <person name="Schiex T."/>
            <person name="Thomas J."/>
            <person name="Vandecasteele C."/>
            <person name="Vares D."/>
            <person name="Vear F."/>
            <person name="Vautrin S."/>
            <person name="Crespi M."/>
            <person name="Mangin B."/>
            <person name="Burke J.M."/>
            <person name="Salse J."/>
            <person name="Munos S."/>
            <person name="Vincourt P."/>
            <person name="Rieseberg L.H."/>
            <person name="Langlade N.B."/>
        </authorList>
    </citation>
    <scope>NUCLEOTIDE SEQUENCE [LARGE SCALE GENOMIC DNA]</scope>
    <source>
        <strain evidence="9">cv. SF193</strain>
    </source>
</reference>
<dbReference type="InterPro" id="IPR029039">
    <property type="entry name" value="Flavoprotein-like_sf"/>
</dbReference>
<dbReference type="PROSITE" id="PS50902">
    <property type="entry name" value="FLAVODOXIN_LIKE"/>
    <property type="match status" value="1"/>
</dbReference>
<evidence type="ECO:0000256" key="2">
    <source>
        <dbReference type="ARBA" id="ARBA00006961"/>
    </source>
</evidence>
<dbReference type="Pfam" id="PF05699">
    <property type="entry name" value="Dimer_Tnp_hAT"/>
    <property type="match status" value="1"/>
</dbReference>
<comment type="similarity">
    <text evidence="2">Belongs to the WrbA family.</text>
</comment>
<dbReference type="InterPro" id="IPR010089">
    <property type="entry name" value="Flavoprotein_WrbA-like"/>
</dbReference>
<dbReference type="InterPro" id="IPR012337">
    <property type="entry name" value="RNaseH-like_sf"/>
</dbReference>
<evidence type="ECO:0000256" key="1">
    <source>
        <dbReference type="ARBA" id="ARBA00001917"/>
    </source>
</evidence>
<dbReference type="EMBL" id="CM007897">
    <property type="protein sequence ID" value="OTG19444.1"/>
    <property type="molecule type" value="Genomic_DNA"/>
</dbReference>
<dbReference type="Gene3D" id="3.40.50.360">
    <property type="match status" value="1"/>
</dbReference>
<dbReference type="FunFam" id="3.40.50.360:FF:000001">
    <property type="entry name" value="NAD(P)H dehydrogenase (Quinone) FQR1-like"/>
    <property type="match status" value="1"/>
</dbReference>
<proteinExistence type="inferred from homology"/>
<evidence type="ECO:0000256" key="6">
    <source>
        <dbReference type="SAM" id="MobiDB-lite"/>
    </source>
</evidence>
<feature type="domain" description="Flavodoxin-like" evidence="7">
    <location>
        <begin position="370"/>
        <end position="558"/>
    </location>
</feature>
<dbReference type="GO" id="GO:0046983">
    <property type="term" value="F:protein dimerization activity"/>
    <property type="evidence" value="ECO:0007669"/>
    <property type="project" value="InterPro"/>
</dbReference>
<comment type="cofactor">
    <cofactor evidence="1">
        <name>FMN</name>
        <dbReference type="ChEBI" id="CHEBI:58210"/>
    </cofactor>
</comment>
<keyword evidence="9" id="KW-1185">Reference proteome</keyword>
<dbReference type="PANTHER" id="PTHR30546">
    <property type="entry name" value="FLAVODOXIN-RELATED PROTEIN WRBA-RELATED"/>
    <property type="match status" value="1"/>
</dbReference>
<organism evidence="8 9">
    <name type="scientific">Helianthus annuus</name>
    <name type="common">Common sunflower</name>
    <dbReference type="NCBI Taxonomy" id="4232"/>
    <lineage>
        <taxon>Eukaryota</taxon>
        <taxon>Viridiplantae</taxon>
        <taxon>Streptophyta</taxon>
        <taxon>Embryophyta</taxon>
        <taxon>Tracheophyta</taxon>
        <taxon>Spermatophyta</taxon>
        <taxon>Magnoliopsida</taxon>
        <taxon>eudicotyledons</taxon>
        <taxon>Gunneridae</taxon>
        <taxon>Pentapetalae</taxon>
        <taxon>asterids</taxon>
        <taxon>campanulids</taxon>
        <taxon>Asterales</taxon>
        <taxon>Asteraceae</taxon>
        <taxon>Asteroideae</taxon>
        <taxon>Heliantheae alliance</taxon>
        <taxon>Heliantheae</taxon>
        <taxon>Helianthus</taxon>
    </lineage>
</organism>
<evidence type="ECO:0000256" key="4">
    <source>
        <dbReference type="ARBA" id="ARBA00047678"/>
    </source>
</evidence>
<evidence type="ECO:0000256" key="5">
    <source>
        <dbReference type="ARBA" id="ARBA00048983"/>
    </source>
</evidence>
<evidence type="ECO:0000259" key="7">
    <source>
        <dbReference type="PROSITE" id="PS50902"/>
    </source>
</evidence>
<comment type="catalytic activity">
    <reaction evidence="4">
        <text>a quinone + NADH + H(+) = a quinol + NAD(+)</text>
        <dbReference type="Rhea" id="RHEA:46160"/>
        <dbReference type="ChEBI" id="CHEBI:15378"/>
        <dbReference type="ChEBI" id="CHEBI:24646"/>
        <dbReference type="ChEBI" id="CHEBI:57540"/>
        <dbReference type="ChEBI" id="CHEBI:57945"/>
        <dbReference type="ChEBI" id="CHEBI:132124"/>
        <dbReference type="EC" id="1.6.5.2"/>
    </reaction>
</comment>
<dbReference type="Proteomes" id="UP000215914">
    <property type="component" value="Chromosome 8"/>
</dbReference>
<gene>
    <name evidence="8" type="ORF">HannXRQ_Chr08g0234151</name>
</gene>